<name>A0ABR2HEG8_9EUKA</name>
<evidence type="ECO:0008006" key="5">
    <source>
        <dbReference type="Google" id="ProtNLM"/>
    </source>
</evidence>
<comment type="caution">
    <text evidence="3">The sequence shown here is derived from an EMBL/GenBank/DDBJ whole genome shotgun (WGS) entry which is preliminary data.</text>
</comment>
<keyword evidence="2" id="KW-1133">Transmembrane helix</keyword>
<feature type="compositionally biased region" description="Low complexity" evidence="1">
    <location>
        <begin position="733"/>
        <end position="750"/>
    </location>
</feature>
<keyword evidence="2" id="KW-0812">Transmembrane</keyword>
<sequence length="1171" mass="126775">MLATLQSATCPSSEKELNIPDSVIYQNTNYPVTQIYQECFKDCANWVGSVNIPLTITSIGKSSFENCVGLNGELHLHDRISIIGAGAFSGCSNLKFPNQDIISLPPITTINEYLFNGCSSLSANTFQLPPAITRINQYAFNQCSSLKGSLIIPDTVTQINANAFAGCSGFTSLRLPRSIATIGNLAFNGCSGFKGDLIVATTGRLSIGQSAFDGCTGLDGEVTIYCTPNSIGNNAFSNLPNIRRINYYGSSFSNSGINVFEGSATNNIEFCSVFDNETFFGIDKTGATQMSDFSFSYDSVSKQATIKNGKCALLADNNAQIPTTTSYNDEQYTVVALDPFSFSFITEIIELSLPEGIQNIERGTFLGSSGFIGDLTLPNSITTIGDYAFVGTGFTGSLTLSSSLRQIGNNAFQSVQFTGTLKIPRTVESIGNYAFASCSKFDGNLVFEGASESSPSPSSFQSIGINAFYSCSRFIGDIILPDSISTIHENSFSGCLGFNGVLHLPNNLKIIENAAFTRCRNLQGDLRIPDGVVSIGTNAFSSCGFNGTLTIPNSVTTLGEGSFMSCSSLKGDLIIPEQITELPNQVFSGIGCDGLLKLPSNLKIIGDRSLQITKIQTELVIPPSVTYIGSAAFQRTLFNGNIIIPSSVTTIGLDAFSNCEGFNNIFSFGDNVVSLPERLFENTPIKTINYYGQNPVSECRPFNGLGVNVNVLTDYESNSFCSYNVNKVLELPNSDGSSSSNENEGTSNNDIDTTFNNENDETSNIQTQSNVIPPDPPEIIVTSNPNIEPPSESEPLITVEPYPIPTPVPENITVLDVPVGITSDALDNKLKEVLKDLSSDYIQIVAIDIPNIPFDSALEPNQFIKPASNAQIDFRGGNLNLILNSKNNLVVLLNHDSDTNLSIKGQGDINIDFQPGLIKSRTVNLTRNSQINGTVTLTVPETIDSVTIDSIELQSQSSFFVKKKNNDEAVTLTVKDISATYNTVATISNLIVQNSLKAVQTATINVDNVTFDNAQIEYEILNYEKGNIGWNNPLFKGKFNNPPNSLILRKAESIKGKQWPTMDEEYILVSGLFELNKCNEWLTKINYHNSGFNMKGCINNEVVQEAVDQRIVIKTTENNNKKNKLSTGQIVGIVIGCVAGVAIIVIIIIIVLRFKRRPKSENENEAADTQL</sequence>
<organism evidence="3 4">
    <name type="scientific">Tritrichomonas musculus</name>
    <dbReference type="NCBI Taxonomy" id="1915356"/>
    <lineage>
        <taxon>Eukaryota</taxon>
        <taxon>Metamonada</taxon>
        <taxon>Parabasalia</taxon>
        <taxon>Tritrichomonadida</taxon>
        <taxon>Tritrichomonadidae</taxon>
        <taxon>Tritrichomonas</taxon>
    </lineage>
</organism>
<gene>
    <name evidence="3" type="ORF">M9Y10_020748</name>
</gene>
<proteinExistence type="predicted"/>
<dbReference type="InterPro" id="IPR026906">
    <property type="entry name" value="LRR_5"/>
</dbReference>
<evidence type="ECO:0000256" key="2">
    <source>
        <dbReference type="SAM" id="Phobius"/>
    </source>
</evidence>
<feature type="compositionally biased region" description="Polar residues" evidence="1">
    <location>
        <begin position="751"/>
        <end position="771"/>
    </location>
</feature>
<dbReference type="PANTHER" id="PTHR45661:SF3">
    <property type="entry name" value="IG-LIKE DOMAIN-CONTAINING PROTEIN"/>
    <property type="match status" value="1"/>
</dbReference>
<dbReference type="InterPro" id="IPR032675">
    <property type="entry name" value="LRR_dom_sf"/>
</dbReference>
<reference evidence="3 4" key="1">
    <citation type="submission" date="2024-04" db="EMBL/GenBank/DDBJ databases">
        <title>Tritrichomonas musculus Genome.</title>
        <authorList>
            <person name="Alves-Ferreira E."/>
            <person name="Grigg M."/>
            <person name="Lorenzi H."/>
            <person name="Galac M."/>
        </authorList>
    </citation>
    <scope>NUCLEOTIDE SEQUENCE [LARGE SCALE GENOMIC DNA]</scope>
    <source>
        <strain evidence="3 4">EAF2021</strain>
    </source>
</reference>
<dbReference type="SUPFAM" id="SSF52058">
    <property type="entry name" value="L domain-like"/>
    <property type="match status" value="1"/>
</dbReference>
<evidence type="ECO:0000256" key="1">
    <source>
        <dbReference type="SAM" id="MobiDB-lite"/>
    </source>
</evidence>
<dbReference type="Proteomes" id="UP001470230">
    <property type="component" value="Unassembled WGS sequence"/>
</dbReference>
<keyword evidence="2" id="KW-0472">Membrane</keyword>
<dbReference type="Pfam" id="PF13306">
    <property type="entry name" value="LRR_5"/>
    <property type="match status" value="5"/>
</dbReference>
<dbReference type="PANTHER" id="PTHR45661">
    <property type="entry name" value="SURFACE ANTIGEN"/>
    <property type="match status" value="1"/>
</dbReference>
<dbReference type="InterPro" id="IPR053139">
    <property type="entry name" value="Surface_bspA-like"/>
</dbReference>
<feature type="transmembrane region" description="Helical" evidence="2">
    <location>
        <begin position="1130"/>
        <end position="1152"/>
    </location>
</feature>
<evidence type="ECO:0000313" key="4">
    <source>
        <dbReference type="Proteomes" id="UP001470230"/>
    </source>
</evidence>
<keyword evidence="4" id="KW-1185">Reference proteome</keyword>
<dbReference type="Gene3D" id="3.80.10.10">
    <property type="entry name" value="Ribonuclease Inhibitor"/>
    <property type="match status" value="5"/>
</dbReference>
<accession>A0ABR2HEG8</accession>
<protein>
    <recommendedName>
        <fullName evidence="5">Surface antigen BspA-like</fullName>
    </recommendedName>
</protein>
<feature type="region of interest" description="Disordered" evidence="1">
    <location>
        <begin position="733"/>
        <end position="775"/>
    </location>
</feature>
<dbReference type="Gene3D" id="3.40.50.12480">
    <property type="match status" value="1"/>
</dbReference>
<evidence type="ECO:0000313" key="3">
    <source>
        <dbReference type="EMBL" id="KAK8845825.1"/>
    </source>
</evidence>
<dbReference type="EMBL" id="JAPFFF010000030">
    <property type="protein sequence ID" value="KAK8845825.1"/>
    <property type="molecule type" value="Genomic_DNA"/>
</dbReference>